<dbReference type="GO" id="GO:0022857">
    <property type="term" value="F:transmembrane transporter activity"/>
    <property type="evidence" value="ECO:0007669"/>
    <property type="project" value="InterPro"/>
</dbReference>
<evidence type="ECO:0000313" key="9">
    <source>
        <dbReference type="EMBL" id="KAB1632371.1"/>
    </source>
</evidence>
<sequence>MARAARRRAARHQPPGRTRRAEVHRLRPAPQSPTVVSDGLTPSPPDAHDASMTAPFTSSARGGLPTAVLAMSAAFLVYDQSTAINVLLPPLQQEFAASRAELEWAVNAYSLSFAAVMLGAGALVDVWGARRVFLIGMGIFAVCCAGCAVAPTMLLLILALLLLGIGAALLIPSSLVLATASATTPQQRTKNVAMWASSGGIGMSAGPLLGGALTEMGSWKLMFWFHAAIAAVSALAGARLLPTVARVPHPLDVPGQIAATLAFGGLVFALVQSADQGLSPMVLGAFAVAVVGVIAFVVIESRVAAPLMPLAVWRNRVFLGASLQGALWNLALYGLLFALGLLLQTGMSMSVLHSSLMFLPLTIAILVGNLTVSRITEAIDRVDHLLAGAQTVFALSLLGLAWAGWSQSIWGIIVAMIPAGFASGLLVPTMTTQSLATVPRELHGAASAAFNTLRQVGGSIGVAVFGILLGSELDAGFARCLIAAAAATVVAAVLTPLTQRPRRAA</sequence>
<feature type="transmembrane region" description="Helical" evidence="7">
    <location>
        <begin position="253"/>
        <end position="271"/>
    </location>
</feature>
<keyword evidence="10" id="KW-1185">Reference proteome</keyword>
<gene>
    <name evidence="9" type="ORF">F8O02_05025</name>
</gene>
<feature type="transmembrane region" description="Helical" evidence="7">
    <location>
        <begin position="283"/>
        <end position="305"/>
    </location>
</feature>
<dbReference type="Proteomes" id="UP000481339">
    <property type="component" value="Unassembled WGS sequence"/>
</dbReference>
<dbReference type="SUPFAM" id="SSF103473">
    <property type="entry name" value="MFS general substrate transporter"/>
    <property type="match status" value="1"/>
</dbReference>
<keyword evidence="2" id="KW-0813">Transport</keyword>
<dbReference type="Pfam" id="PF07690">
    <property type="entry name" value="MFS_1"/>
    <property type="match status" value="1"/>
</dbReference>
<dbReference type="InterPro" id="IPR036259">
    <property type="entry name" value="MFS_trans_sf"/>
</dbReference>
<feature type="transmembrane region" description="Helical" evidence="7">
    <location>
        <begin position="317"/>
        <end position="339"/>
    </location>
</feature>
<keyword evidence="5 7" id="KW-0472">Membrane</keyword>
<feature type="transmembrane region" description="Helical" evidence="7">
    <location>
        <begin position="157"/>
        <end position="180"/>
    </location>
</feature>
<comment type="subcellular location">
    <subcellularLocation>
        <location evidence="1">Cell membrane</location>
        <topology evidence="1">Multi-pass membrane protein</topology>
    </subcellularLocation>
</comment>
<protein>
    <submittedName>
        <fullName evidence="9">MFS transporter</fullName>
    </submittedName>
</protein>
<dbReference type="EMBL" id="WBKA01000003">
    <property type="protein sequence ID" value="KAB1632371.1"/>
    <property type="molecule type" value="Genomic_DNA"/>
</dbReference>
<proteinExistence type="predicted"/>
<evidence type="ECO:0000256" key="6">
    <source>
        <dbReference type="SAM" id="MobiDB-lite"/>
    </source>
</evidence>
<evidence type="ECO:0000256" key="2">
    <source>
        <dbReference type="ARBA" id="ARBA00022448"/>
    </source>
</evidence>
<evidence type="ECO:0000256" key="1">
    <source>
        <dbReference type="ARBA" id="ARBA00004651"/>
    </source>
</evidence>
<comment type="caution">
    <text evidence="9">The sequence shown here is derived from an EMBL/GenBank/DDBJ whole genome shotgun (WGS) entry which is preliminary data.</text>
</comment>
<evidence type="ECO:0000256" key="4">
    <source>
        <dbReference type="ARBA" id="ARBA00022989"/>
    </source>
</evidence>
<keyword evidence="4 7" id="KW-1133">Transmembrane helix</keyword>
<dbReference type="Gene3D" id="1.20.1250.20">
    <property type="entry name" value="MFS general substrate transporter like domains"/>
    <property type="match status" value="1"/>
</dbReference>
<name>A0A7C8FR68_9MICO</name>
<dbReference type="CDD" id="cd17321">
    <property type="entry name" value="MFS_MMR_MDR_like"/>
    <property type="match status" value="1"/>
</dbReference>
<dbReference type="PANTHER" id="PTHR42718">
    <property type="entry name" value="MAJOR FACILITATOR SUPERFAMILY MULTIDRUG TRANSPORTER MFSC"/>
    <property type="match status" value="1"/>
</dbReference>
<dbReference type="AlphaFoldDB" id="A0A7C8FR68"/>
<dbReference type="OrthoDB" id="7375466at2"/>
<dbReference type="InterPro" id="IPR020846">
    <property type="entry name" value="MFS_dom"/>
</dbReference>
<feature type="transmembrane region" description="Helical" evidence="7">
    <location>
        <begin position="384"/>
        <end position="403"/>
    </location>
</feature>
<dbReference type="Gene3D" id="1.20.1720.10">
    <property type="entry name" value="Multidrug resistance protein D"/>
    <property type="match status" value="1"/>
</dbReference>
<feature type="transmembrane region" description="Helical" evidence="7">
    <location>
        <begin position="351"/>
        <end position="372"/>
    </location>
</feature>
<feature type="region of interest" description="Disordered" evidence="6">
    <location>
        <begin position="1"/>
        <end position="54"/>
    </location>
</feature>
<dbReference type="PROSITE" id="PS50850">
    <property type="entry name" value="MFS"/>
    <property type="match status" value="1"/>
</dbReference>
<feature type="transmembrane region" description="Helical" evidence="7">
    <location>
        <begin position="132"/>
        <end position="151"/>
    </location>
</feature>
<evidence type="ECO:0000313" key="10">
    <source>
        <dbReference type="Proteomes" id="UP000481339"/>
    </source>
</evidence>
<feature type="transmembrane region" description="Helical" evidence="7">
    <location>
        <begin position="476"/>
        <end position="497"/>
    </location>
</feature>
<dbReference type="PANTHER" id="PTHR42718:SF9">
    <property type="entry name" value="MAJOR FACILITATOR SUPERFAMILY MULTIDRUG TRANSPORTER MFSC"/>
    <property type="match status" value="1"/>
</dbReference>
<dbReference type="InterPro" id="IPR011701">
    <property type="entry name" value="MFS"/>
</dbReference>
<dbReference type="GO" id="GO:0005886">
    <property type="term" value="C:plasma membrane"/>
    <property type="evidence" value="ECO:0007669"/>
    <property type="project" value="UniProtKB-SubCell"/>
</dbReference>
<feature type="transmembrane region" description="Helical" evidence="7">
    <location>
        <begin position="192"/>
        <end position="209"/>
    </location>
</feature>
<evidence type="ECO:0000256" key="7">
    <source>
        <dbReference type="SAM" id="Phobius"/>
    </source>
</evidence>
<evidence type="ECO:0000256" key="3">
    <source>
        <dbReference type="ARBA" id="ARBA00022692"/>
    </source>
</evidence>
<reference evidence="9 10" key="1">
    <citation type="submission" date="2019-09" db="EMBL/GenBank/DDBJ databases">
        <title>Phylogeny of genus Pseudoclavibacter and closely related genus.</title>
        <authorList>
            <person name="Li Y."/>
        </authorList>
    </citation>
    <scope>NUCLEOTIDE SEQUENCE [LARGE SCALE GENOMIC DNA]</scope>
    <source>
        <strain evidence="9 10">JCM 16921</strain>
    </source>
</reference>
<accession>A0A7C8FR68</accession>
<evidence type="ECO:0000256" key="5">
    <source>
        <dbReference type="ARBA" id="ARBA00023136"/>
    </source>
</evidence>
<feature type="transmembrane region" description="Helical" evidence="7">
    <location>
        <begin position="108"/>
        <end position="127"/>
    </location>
</feature>
<evidence type="ECO:0000259" key="8">
    <source>
        <dbReference type="PROSITE" id="PS50850"/>
    </source>
</evidence>
<feature type="domain" description="Major facilitator superfamily (MFS) profile" evidence="8">
    <location>
        <begin position="66"/>
        <end position="503"/>
    </location>
</feature>
<organism evidence="9 10">
    <name type="scientific">Pseudoclavibacter caeni</name>
    <dbReference type="NCBI Taxonomy" id="908846"/>
    <lineage>
        <taxon>Bacteria</taxon>
        <taxon>Bacillati</taxon>
        <taxon>Actinomycetota</taxon>
        <taxon>Actinomycetes</taxon>
        <taxon>Micrococcales</taxon>
        <taxon>Microbacteriaceae</taxon>
        <taxon>Pseudoclavibacter</taxon>
    </lineage>
</organism>
<feature type="compositionally biased region" description="Basic residues" evidence="6">
    <location>
        <begin position="1"/>
        <end position="11"/>
    </location>
</feature>
<feature type="transmembrane region" description="Helical" evidence="7">
    <location>
        <begin position="221"/>
        <end position="241"/>
    </location>
</feature>
<keyword evidence="3 7" id="KW-0812">Transmembrane</keyword>
<feature type="transmembrane region" description="Helical" evidence="7">
    <location>
        <begin position="409"/>
        <end position="427"/>
    </location>
</feature>